<reference evidence="3 4" key="1">
    <citation type="submission" date="2019-12" db="EMBL/GenBank/DDBJ databases">
        <title>Draft genome sequence of the ascomycete Xylaria multiplex DSM 110363.</title>
        <authorList>
            <person name="Buettner E."/>
            <person name="Kellner H."/>
        </authorList>
    </citation>
    <scope>NUCLEOTIDE SEQUENCE [LARGE SCALE GENOMIC DNA]</scope>
    <source>
        <strain evidence="3 4">DSM 110363</strain>
    </source>
</reference>
<dbReference type="InParanoid" id="A0A7C8IWF9"/>
<dbReference type="InterPro" id="IPR036047">
    <property type="entry name" value="F-box-like_dom_sf"/>
</dbReference>
<evidence type="ECO:0000259" key="2">
    <source>
        <dbReference type="Pfam" id="PF24539"/>
    </source>
</evidence>
<dbReference type="Proteomes" id="UP000481858">
    <property type="component" value="Unassembled WGS sequence"/>
</dbReference>
<feature type="chain" id="PRO_5028851778" description="DUF7600 domain-containing protein" evidence="1">
    <location>
        <begin position="20"/>
        <end position="624"/>
    </location>
</feature>
<dbReference type="Pfam" id="PF24539">
    <property type="entry name" value="DUF7600"/>
    <property type="match status" value="1"/>
</dbReference>
<protein>
    <recommendedName>
        <fullName evidence="2">DUF7600 domain-containing protein</fullName>
    </recommendedName>
</protein>
<keyword evidence="1" id="KW-0732">Signal</keyword>
<proteinExistence type="predicted"/>
<name>A0A7C8IWF9_9PEZI</name>
<dbReference type="SUPFAM" id="SSF81383">
    <property type="entry name" value="F-box domain"/>
    <property type="match status" value="1"/>
</dbReference>
<dbReference type="AlphaFoldDB" id="A0A7C8IWF9"/>
<sequence length="624" mass="70333">MSFKAYTVLLAMVAGIALAAPSRTCSTTPTPSKTCEEPPNQTTGYPDYDLYCKCDAVEEKAWGNPYLGLVRCDTTCAPANLEQKAAHNDKADSLSNCMNACTGSFEKAKRASDDDYWFCHGVNFKEGELCEFIGSLGERTFEPGSGTDCFYIDGLDGSESHGPRLSGLALYLDQETNYLPPEAHQRFDDPNLDPLSLIAVQGFSPPPPDLPESEKETYAWGFRFHDSCWRLVEQACAPEQVDLKRLWRILRSVPHTSLLPLWGHNFGGLYIGTRRSGHGRNRFIVLGGFSNLIIPSAYHDPFNVPELKSTLIQLRIKIDETVAMNEKSQALTYSPIKSFDPFSLLPAELREIILTYVNTEDILAFRLSSRVMAAIPLSQYFFSSRFWPGRELDFFFDVFLLRPSDKLGIDWRELYQTSKKRIKYNLVGLGERNRLRIWKQTVRPLTQAIDEIARLSELKGQSNWSHNSEDGPGDLWKLVETSQGLNPELLGELSRNMFHAEIELPSSNIEAIHVSFVDFFGSKFISGLAFETEHGEDIEIGYIIPGSEEPLLVETSLQGFHFAVDYCGFRAISPYTDQHMGSEYLDWAGDRDDLPIQTLKCSGGAVRRIRAIFDDTSSSYTRKW</sequence>
<organism evidence="3 4">
    <name type="scientific">Xylaria multiplex</name>
    <dbReference type="NCBI Taxonomy" id="323545"/>
    <lineage>
        <taxon>Eukaryota</taxon>
        <taxon>Fungi</taxon>
        <taxon>Dikarya</taxon>
        <taxon>Ascomycota</taxon>
        <taxon>Pezizomycotina</taxon>
        <taxon>Sordariomycetes</taxon>
        <taxon>Xylariomycetidae</taxon>
        <taxon>Xylariales</taxon>
        <taxon>Xylariaceae</taxon>
        <taxon>Xylaria</taxon>
    </lineage>
</organism>
<dbReference type="InterPro" id="IPR056021">
    <property type="entry name" value="DUF7600"/>
</dbReference>
<accession>A0A7C8IWF9</accession>
<gene>
    <name evidence="3" type="ORF">GQX73_g1166</name>
</gene>
<dbReference type="EMBL" id="WUBL01000006">
    <property type="protein sequence ID" value="KAF2972520.1"/>
    <property type="molecule type" value="Genomic_DNA"/>
</dbReference>
<feature type="signal peptide" evidence="1">
    <location>
        <begin position="1"/>
        <end position="19"/>
    </location>
</feature>
<comment type="caution">
    <text evidence="3">The sequence shown here is derived from an EMBL/GenBank/DDBJ whole genome shotgun (WGS) entry which is preliminary data.</text>
</comment>
<evidence type="ECO:0000256" key="1">
    <source>
        <dbReference type="SAM" id="SignalP"/>
    </source>
</evidence>
<keyword evidence="4" id="KW-1185">Reference proteome</keyword>
<feature type="domain" description="DUF7600" evidence="2">
    <location>
        <begin position="475"/>
        <end position="614"/>
    </location>
</feature>
<evidence type="ECO:0000313" key="4">
    <source>
        <dbReference type="Proteomes" id="UP000481858"/>
    </source>
</evidence>
<evidence type="ECO:0000313" key="3">
    <source>
        <dbReference type="EMBL" id="KAF2972520.1"/>
    </source>
</evidence>
<dbReference type="OrthoDB" id="5273847at2759"/>